<dbReference type="EMBL" id="QKYT01000220">
    <property type="protein sequence ID" value="RIA89438.1"/>
    <property type="molecule type" value="Genomic_DNA"/>
</dbReference>
<dbReference type="Pfam" id="PF02535">
    <property type="entry name" value="Zip"/>
    <property type="match status" value="1"/>
</dbReference>
<accession>A0A397STY9</accession>
<dbReference type="GO" id="GO:0046873">
    <property type="term" value="F:metal ion transmembrane transporter activity"/>
    <property type="evidence" value="ECO:0007669"/>
    <property type="project" value="InterPro"/>
</dbReference>
<evidence type="ECO:0000313" key="10">
    <source>
        <dbReference type="Proteomes" id="UP000265703"/>
    </source>
</evidence>
<dbReference type="InterPro" id="IPR003689">
    <property type="entry name" value="ZIP"/>
</dbReference>
<protein>
    <submittedName>
        <fullName evidence="9">ZIP zinc transporter-domain-containing protein</fullName>
    </submittedName>
</protein>
<feature type="transmembrane region" description="Helical" evidence="8">
    <location>
        <begin position="298"/>
        <end position="317"/>
    </location>
</feature>
<evidence type="ECO:0000256" key="6">
    <source>
        <dbReference type="ARBA" id="ARBA00023136"/>
    </source>
</evidence>
<keyword evidence="4 8" id="KW-1133">Transmembrane helix</keyword>
<keyword evidence="6 8" id="KW-0472">Membrane</keyword>
<comment type="caution">
    <text evidence="9">The sequence shown here is derived from an EMBL/GenBank/DDBJ whole genome shotgun (WGS) entry which is preliminary data.</text>
</comment>
<feature type="region of interest" description="Disordered" evidence="7">
    <location>
        <begin position="126"/>
        <end position="164"/>
    </location>
</feature>
<evidence type="ECO:0000313" key="9">
    <source>
        <dbReference type="EMBL" id="RIA89438.1"/>
    </source>
</evidence>
<dbReference type="OrthoDB" id="19859at2759"/>
<dbReference type="PANTHER" id="PTHR16133:SF0">
    <property type="entry name" value="ZINC_IRON REGULATED TRANSPORTER-RELATED PROTEIN 102B, ISOFORM E"/>
    <property type="match status" value="1"/>
</dbReference>
<evidence type="ECO:0000256" key="3">
    <source>
        <dbReference type="ARBA" id="ARBA00022692"/>
    </source>
</evidence>
<feature type="transmembrane region" description="Helical" evidence="8">
    <location>
        <begin position="168"/>
        <end position="186"/>
    </location>
</feature>
<feature type="transmembrane region" description="Helical" evidence="8">
    <location>
        <begin position="6"/>
        <end position="28"/>
    </location>
</feature>
<feature type="transmembrane region" description="Helical" evidence="8">
    <location>
        <begin position="375"/>
        <end position="392"/>
    </location>
</feature>
<evidence type="ECO:0000256" key="7">
    <source>
        <dbReference type="SAM" id="MobiDB-lite"/>
    </source>
</evidence>
<dbReference type="AlphaFoldDB" id="A0A397STY9"/>
<keyword evidence="5" id="KW-0333">Golgi apparatus</keyword>
<evidence type="ECO:0000256" key="8">
    <source>
        <dbReference type="SAM" id="Phobius"/>
    </source>
</evidence>
<reference evidence="9 10" key="1">
    <citation type="submission" date="2018-06" db="EMBL/GenBank/DDBJ databases">
        <title>Comparative genomics reveals the genomic features of Rhizophagus irregularis, R. cerebriforme, R. diaphanum and Gigaspora rosea, and their symbiotic lifestyle signature.</title>
        <authorList>
            <person name="Morin E."/>
            <person name="San Clemente H."/>
            <person name="Chen E.C.H."/>
            <person name="De La Providencia I."/>
            <person name="Hainaut M."/>
            <person name="Kuo A."/>
            <person name="Kohler A."/>
            <person name="Murat C."/>
            <person name="Tang N."/>
            <person name="Roy S."/>
            <person name="Loubradou J."/>
            <person name="Henrissat B."/>
            <person name="Grigoriev I.V."/>
            <person name="Corradi N."/>
            <person name="Roux C."/>
            <person name="Martin F.M."/>
        </authorList>
    </citation>
    <scope>NUCLEOTIDE SEQUENCE [LARGE SCALE GENOMIC DNA]</scope>
    <source>
        <strain evidence="9 10">DAOM 227022</strain>
    </source>
</reference>
<feature type="transmembrane region" description="Helical" evidence="8">
    <location>
        <begin position="40"/>
        <end position="59"/>
    </location>
</feature>
<name>A0A397STY9_9GLOM</name>
<dbReference type="InterPro" id="IPR045891">
    <property type="entry name" value="ZIP9"/>
</dbReference>
<organism evidence="9 10">
    <name type="scientific">Glomus cerebriforme</name>
    <dbReference type="NCBI Taxonomy" id="658196"/>
    <lineage>
        <taxon>Eukaryota</taxon>
        <taxon>Fungi</taxon>
        <taxon>Fungi incertae sedis</taxon>
        <taxon>Mucoromycota</taxon>
        <taxon>Glomeromycotina</taxon>
        <taxon>Glomeromycetes</taxon>
        <taxon>Glomerales</taxon>
        <taxon>Glomeraceae</taxon>
        <taxon>Glomus</taxon>
    </lineage>
</organism>
<evidence type="ECO:0000256" key="5">
    <source>
        <dbReference type="ARBA" id="ARBA00023034"/>
    </source>
</evidence>
<dbReference type="PANTHER" id="PTHR16133">
    <property type="entry name" value="SOLUTE CARRIER FAMILY 39 ZINC TRANSPORTER , MEMBER 9-RELATED"/>
    <property type="match status" value="1"/>
</dbReference>
<gene>
    <name evidence="9" type="ORF">C1645_772483</name>
</gene>
<evidence type="ECO:0000256" key="1">
    <source>
        <dbReference type="ARBA" id="ARBA00004127"/>
    </source>
</evidence>
<proteinExistence type="predicted"/>
<feature type="transmembrane region" description="Helical" evidence="8">
    <location>
        <begin position="329"/>
        <end position="348"/>
    </location>
</feature>
<dbReference type="GO" id="GO:0006829">
    <property type="term" value="P:zinc ion transport"/>
    <property type="evidence" value="ECO:0007669"/>
    <property type="project" value="InterPro"/>
</dbReference>
<evidence type="ECO:0000256" key="4">
    <source>
        <dbReference type="ARBA" id="ARBA00022989"/>
    </source>
</evidence>
<comment type="subcellular location">
    <subcellularLocation>
        <location evidence="1">Endomembrane system</location>
        <topology evidence="1">Multi-pass membrane protein</topology>
    </subcellularLocation>
    <subcellularLocation>
        <location evidence="2">Golgi apparatus membrane</location>
    </subcellularLocation>
</comment>
<keyword evidence="3 8" id="KW-0812">Transmembrane</keyword>
<feature type="compositionally biased region" description="Pro residues" evidence="7">
    <location>
        <begin position="132"/>
        <end position="143"/>
    </location>
</feature>
<dbReference type="STRING" id="658196.A0A397STY9"/>
<dbReference type="Proteomes" id="UP000265703">
    <property type="component" value="Unassembled WGS sequence"/>
</dbReference>
<feature type="transmembrane region" description="Helical" evidence="8">
    <location>
        <begin position="264"/>
        <end position="286"/>
    </location>
</feature>
<dbReference type="GO" id="GO:0000139">
    <property type="term" value="C:Golgi membrane"/>
    <property type="evidence" value="ECO:0007669"/>
    <property type="project" value="UniProtKB-SubCell"/>
</dbReference>
<evidence type="ECO:0000256" key="2">
    <source>
        <dbReference type="ARBA" id="ARBA00004394"/>
    </source>
</evidence>
<keyword evidence="10" id="KW-1185">Reference proteome</keyword>
<sequence length="398" mass="43961">METFLWLFLLSITMFIGSFLAGSIPLAFHLSEDRLRTISAFGVGLLVGTSLIVIIPEGIETLYTAESFKDINPSNLPTNIDDNILDKRNIWNNNINLNNEDSDNNNNNNIFKTFLQKRTMKISIKRQEDTPPDIPNPNKPLPDNPDNTTPPDNNPDDNDNDHDHDRAIHHYIGFALISGFAMMFVIDQIDSSHGHNHSRGNVVSLTELRSLANSGDRDDDDHEMLGGSSSIHKKPASATIGLVIHAAADGIALGASASQPALEIIVFLAIMLHKAPAAFGLSTILLREAYTRRQIRKHLLTFSLAAPLSAILTYSLLQRSGEINPIGMKWWTAILLLFSGGTFLYVAMHVMQDVTSGNGKDNGFNGHNIIKMKKSHVGFMLLGMFMPLLLQFEHGHGH</sequence>